<reference evidence="1 2" key="1">
    <citation type="journal article" date="2017" name="Gigascience">
        <title>Draft genome of the honey bee ectoparasitic mite, Tropilaelaps mercedesae, is shaped by the parasitic life history.</title>
        <authorList>
            <person name="Dong X."/>
            <person name="Armstrong S.D."/>
            <person name="Xia D."/>
            <person name="Makepeace B.L."/>
            <person name="Darby A.C."/>
            <person name="Kadowaki T."/>
        </authorList>
    </citation>
    <scope>NUCLEOTIDE SEQUENCE [LARGE SCALE GENOMIC DNA]</scope>
    <source>
        <strain evidence="1">Wuxi-XJTLU</strain>
    </source>
</reference>
<organism evidence="1 2">
    <name type="scientific">Tropilaelaps mercedesae</name>
    <dbReference type="NCBI Taxonomy" id="418985"/>
    <lineage>
        <taxon>Eukaryota</taxon>
        <taxon>Metazoa</taxon>
        <taxon>Ecdysozoa</taxon>
        <taxon>Arthropoda</taxon>
        <taxon>Chelicerata</taxon>
        <taxon>Arachnida</taxon>
        <taxon>Acari</taxon>
        <taxon>Parasitiformes</taxon>
        <taxon>Mesostigmata</taxon>
        <taxon>Gamasina</taxon>
        <taxon>Dermanyssoidea</taxon>
        <taxon>Laelapidae</taxon>
        <taxon>Tropilaelaps</taxon>
    </lineage>
</organism>
<accession>A0A1V9X0H7</accession>
<keyword evidence="2" id="KW-1185">Reference proteome</keyword>
<sequence>MKGSRFANIHCSSWLQNTYFETSYIMEIEVTNVLANSRPKTQQTQPSVTARNDTHMKILPPLPRRIQRNQPSGMGATKLVPVTFALAKISRYQHLASVEVLQRVRKEFRHLVPFSIHCYFMRRRG</sequence>
<evidence type="ECO:0000313" key="2">
    <source>
        <dbReference type="Proteomes" id="UP000192247"/>
    </source>
</evidence>
<gene>
    <name evidence="1" type="ORF">BIW11_13786</name>
</gene>
<dbReference type="InParanoid" id="A0A1V9X0H7"/>
<dbReference type="EMBL" id="MNPL01030287">
    <property type="protein sequence ID" value="OQR67009.1"/>
    <property type="molecule type" value="Genomic_DNA"/>
</dbReference>
<proteinExistence type="predicted"/>
<name>A0A1V9X0H7_9ACAR</name>
<protein>
    <submittedName>
        <fullName evidence="1">Uncharacterized protein</fullName>
    </submittedName>
</protein>
<dbReference type="AlphaFoldDB" id="A0A1V9X0H7"/>
<dbReference type="Proteomes" id="UP000192247">
    <property type="component" value="Unassembled WGS sequence"/>
</dbReference>
<comment type="caution">
    <text evidence="1">The sequence shown here is derived from an EMBL/GenBank/DDBJ whole genome shotgun (WGS) entry which is preliminary data.</text>
</comment>
<evidence type="ECO:0000313" key="1">
    <source>
        <dbReference type="EMBL" id="OQR67009.1"/>
    </source>
</evidence>